<name>A0A381TMN7_9ZZZZ</name>
<dbReference type="InterPro" id="IPR050586">
    <property type="entry name" value="CPA3_Na-H_Antiporter_D"/>
</dbReference>
<evidence type="ECO:0000256" key="4">
    <source>
        <dbReference type="ARBA" id="ARBA00022989"/>
    </source>
</evidence>
<feature type="transmembrane region" description="Helical" evidence="6">
    <location>
        <begin position="274"/>
        <end position="292"/>
    </location>
</feature>
<dbReference type="PANTHER" id="PTHR42703:SF1">
    <property type="entry name" value="NA(+)_H(+) ANTIPORTER SUBUNIT D1"/>
    <property type="match status" value="1"/>
</dbReference>
<evidence type="ECO:0000256" key="2">
    <source>
        <dbReference type="ARBA" id="ARBA00022475"/>
    </source>
</evidence>
<dbReference type="InterPro" id="IPR001750">
    <property type="entry name" value="ND/Mrp_TM"/>
</dbReference>
<keyword evidence="4 6" id="KW-1133">Transmembrane helix</keyword>
<dbReference type="GO" id="GO:0005886">
    <property type="term" value="C:plasma membrane"/>
    <property type="evidence" value="ECO:0007669"/>
    <property type="project" value="UniProtKB-SubCell"/>
</dbReference>
<feature type="non-terminal residue" evidence="8">
    <location>
        <position position="387"/>
    </location>
</feature>
<feature type="transmembrane region" description="Helical" evidence="6">
    <location>
        <begin position="236"/>
        <end position="262"/>
    </location>
</feature>
<protein>
    <recommendedName>
        <fullName evidence="7">NADH:quinone oxidoreductase/Mrp antiporter transmembrane domain-containing protein</fullName>
    </recommendedName>
</protein>
<dbReference type="PANTHER" id="PTHR42703">
    <property type="entry name" value="NADH DEHYDROGENASE"/>
    <property type="match status" value="1"/>
</dbReference>
<evidence type="ECO:0000313" key="8">
    <source>
        <dbReference type="EMBL" id="SVA17119.1"/>
    </source>
</evidence>
<reference evidence="8" key="1">
    <citation type="submission" date="2018-05" db="EMBL/GenBank/DDBJ databases">
        <authorList>
            <person name="Lanie J.A."/>
            <person name="Ng W.-L."/>
            <person name="Kazmierczak K.M."/>
            <person name="Andrzejewski T.M."/>
            <person name="Davidsen T.M."/>
            <person name="Wayne K.J."/>
            <person name="Tettelin H."/>
            <person name="Glass J.I."/>
            <person name="Rusch D."/>
            <person name="Podicherti R."/>
            <person name="Tsui H.-C.T."/>
            <person name="Winkler M.E."/>
        </authorList>
    </citation>
    <scope>NUCLEOTIDE SEQUENCE</scope>
</reference>
<comment type="subcellular location">
    <subcellularLocation>
        <location evidence="1">Cell membrane</location>
        <topology evidence="1">Multi-pass membrane protein</topology>
    </subcellularLocation>
</comment>
<evidence type="ECO:0000256" key="5">
    <source>
        <dbReference type="ARBA" id="ARBA00023136"/>
    </source>
</evidence>
<proteinExistence type="predicted"/>
<feature type="transmembrane region" description="Helical" evidence="6">
    <location>
        <begin position="334"/>
        <end position="353"/>
    </location>
</feature>
<keyword evidence="5 6" id="KW-0472">Membrane</keyword>
<feature type="transmembrane region" description="Helical" evidence="6">
    <location>
        <begin position="299"/>
        <end position="328"/>
    </location>
</feature>
<feature type="domain" description="NADH:quinone oxidoreductase/Mrp antiporter transmembrane" evidence="7">
    <location>
        <begin position="123"/>
        <end position="386"/>
    </location>
</feature>
<sequence>MLVVVPLVAAPIAALLNRPRLSWAVAVAATLWALYAALELLSQTMAAGAIHYELGGWPAPYGIEYVVDPVNAWVVVIVALIGALVAPYARVSVEREITEDRIPLFYAAFILCLTGLLGIAVTGDVFNVFVFLEISSLSAYALIALGSDRRALTASFQYLIMGSVGATFIVIGIGLMYVMTGTLNMADLADRLPEVSGTRTIPVAFTFLTVGITLKLALFPLHLWLPNAYTYAPSAVTAFIASTATKVGVYLLLRFFFTIFGVTFSFDVMQLDRILMPLALIAIVTMSLVAIYQENVKRLLAYSSVAQIGYMVLGISFASVLGLTAGILHLFNHALMKGALFMSMGCVMYRVGSVRLERMNGLGRAMPWTMAAFVVGGLSLIGVPLTV</sequence>
<keyword evidence="3 6" id="KW-0812">Transmembrane</keyword>
<dbReference type="EMBL" id="UINC01004824">
    <property type="protein sequence ID" value="SVA17119.1"/>
    <property type="molecule type" value="Genomic_DNA"/>
</dbReference>
<dbReference type="PRINTS" id="PR01434">
    <property type="entry name" value="NADHDHGNASE5"/>
</dbReference>
<feature type="transmembrane region" description="Helical" evidence="6">
    <location>
        <begin position="103"/>
        <end position="122"/>
    </location>
</feature>
<evidence type="ECO:0000256" key="3">
    <source>
        <dbReference type="ARBA" id="ARBA00022692"/>
    </source>
</evidence>
<keyword evidence="2" id="KW-1003">Cell membrane</keyword>
<feature type="transmembrane region" description="Helical" evidence="6">
    <location>
        <begin position="70"/>
        <end position="91"/>
    </location>
</feature>
<gene>
    <name evidence="8" type="ORF">METZ01_LOCUS69973</name>
</gene>
<evidence type="ECO:0000256" key="1">
    <source>
        <dbReference type="ARBA" id="ARBA00004651"/>
    </source>
</evidence>
<dbReference type="AlphaFoldDB" id="A0A381TMN7"/>
<dbReference type="Pfam" id="PF00361">
    <property type="entry name" value="Proton_antipo_M"/>
    <property type="match status" value="1"/>
</dbReference>
<feature type="transmembrane region" description="Helical" evidence="6">
    <location>
        <begin position="200"/>
        <end position="224"/>
    </location>
</feature>
<accession>A0A381TMN7</accession>
<feature type="transmembrane region" description="Helical" evidence="6">
    <location>
        <begin position="158"/>
        <end position="180"/>
    </location>
</feature>
<feature type="transmembrane region" description="Helical" evidence="6">
    <location>
        <begin position="365"/>
        <end position="385"/>
    </location>
</feature>
<feature type="transmembrane region" description="Helical" evidence="6">
    <location>
        <begin position="128"/>
        <end position="146"/>
    </location>
</feature>
<evidence type="ECO:0000256" key="6">
    <source>
        <dbReference type="SAM" id="Phobius"/>
    </source>
</evidence>
<evidence type="ECO:0000259" key="7">
    <source>
        <dbReference type="Pfam" id="PF00361"/>
    </source>
</evidence>
<organism evidence="8">
    <name type="scientific">marine metagenome</name>
    <dbReference type="NCBI Taxonomy" id="408172"/>
    <lineage>
        <taxon>unclassified sequences</taxon>
        <taxon>metagenomes</taxon>
        <taxon>ecological metagenomes</taxon>
    </lineage>
</organism>